<protein>
    <recommendedName>
        <fullName evidence="7">Protein unc-93 homolog A</fullName>
    </recommendedName>
</protein>
<keyword evidence="4 8" id="KW-1133">Transmembrane helix</keyword>
<keyword evidence="6" id="KW-0325">Glycoprotein</keyword>
<name>F6TJP1_MONDO</name>
<sequence length="452" mass="50493">MESHLKNVLVVSFGFLFLFTAYGALQNLQSSLNTEAGLGVATLSVIYASVIVSSMFLPQILIKTFGCKWTITYSMCCYIIFSVGNFSAKWYTLIPTAIILGLGGAPLWSAEASYLTMSGNAYALKAGKLGRDVVNQYFGIFFLIFQSSGVWGNLISSLVLKQQIYRATKEELLNCGAQDCYSRSPTTNNTNTQRPQSNLIYILLGIYTGSGILAVILVAVFLDHIPNDESENEDKKNESFWSSVLATFRHLKDDRRQVLLIPLTMYSGFEQGFLSSDYTKSYVTCVLGIQYVGYSMICFSATTSFSSLLYGKISQYTGRAALYGVGSVIHFCCFFFLLVWKPHPNHKILFFLFPAFWGLADAVIQTQNNAIYGDLFVKNKEAAFANYRLWESLGFVIAFGYSTSLCVSMKLYILMVILFLSVALYGTVECLEQDQPFVEKDLNQRKEIPDIA</sequence>
<dbReference type="PANTHER" id="PTHR19444:SF13">
    <property type="entry name" value="PROTEIN UNC-93 HOMOLOG A"/>
    <property type="match status" value="1"/>
</dbReference>
<dbReference type="KEGG" id="mdo:100032638"/>
<keyword evidence="5 8" id="KW-0472">Membrane</keyword>
<dbReference type="Proteomes" id="UP000002280">
    <property type="component" value="Chromosome 2"/>
</dbReference>
<evidence type="ECO:0000256" key="4">
    <source>
        <dbReference type="ARBA" id="ARBA00022989"/>
    </source>
</evidence>
<gene>
    <name evidence="9" type="primary">UNC93A</name>
</gene>
<dbReference type="SUPFAM" id="SSF103473">
    <property type="entry name" value="MFS general substrate transporter"/>
    <property type="match status" value="1"/>
</dbReference>
<keyword evidence="10" id="KW-1185">Reference proteome</keyword>
<evidence type="ECO:0000313" key="9">
    <source>
        <dbReference type="Ensembl" id="ENSMODP00000038521.2"/>
    </source>
</evidence>
<evidence type="ECO:0000256" key="2">
    <source>
        <dbReference type="ARBA" id="ARBA00009172"/>
    </source>
</evidence>
<dbReference type="Bgee" id="ENSMODG00000025690">
    <property type="expression patterns" value="Expressed in spermatocyte and 13 other cell types or tissues"/>
</dbReference>
<evidence type="ECO:0000256" key="8">
    <source>
        <dbReference type="SAM" id="Phobius"/>
    </source>
</evidence>
<dbReference type="Gene3D" id="1.20.1250.20">
    <property type="entry name" value="MFS general substrate transporter like domains"/>
    <property type="match status" value="2"/>
</dbReference>
<evidence type="ECO:0000256" key="3">
    <source>
        <dbReference type="ARBA" id="ARBA00022692"/>
    </source>
</evidence>
<proteinExistence type="inferred from homology"/>
<dbReference type="OrthoDB" id="78663at2759"/>
<accession>F6TJP1</accession>
<evidence type="ECO:0000256" key="7">
    <source>
        <dbReference type="ARBA" id="ARBA00040854"/>
    </source>
</evidence>
<dbReference type="AlphaFoldDB" id="F6TJP1"/>
<dbReference type="GeneTree" id="ENSGT00530000063359"/>
<dbReference type="FunFam" id="1.20.1250.20:FF:000290">
    <property type="entry name" value="Unc-93 homolog A"/>
    <property type="match status" value="1"/>
</dbReference>
<feature type="transmembrane region" description="Helical" evidence="8">
    <location>
        <begin position="322"/>
        <end position="340"/>
    </location>
</feature>
<dbReference type="HOGENOM" id="CLU_025356_1_1_1"/>
<organism evidence="9 10">
    <name type="scientific">Monodelphis domestica</name>
    <name type="common">Gray short-tailed opossum</name>
    <dbReference type="NCBI Taxonomy" id="13616"/>
    <lineage>
        <taxon>Eukaryota</taxon>
        <taxon>Metazoa</taxon>
        <taxon>Chordata</taxon>
        <taxon>Craniata</taxon>
        <taxon>Vertebrata</taxon>
        <taxon>Euteleostomi</taxon>
        <taxon>Mammalia</taxon>
        <taxon>Metatheria</taxon>
        <taxon>Didelphimorphia</taxon>
        <taxon>Didelphidae</taxon>
        <taxon>Monodelphis</taxon>
    </lineage>
</organism>
<reference evidence="9" key="2">
    <citation type="submission" date="2025-08" db="UniProtKB">
        <authorList>
            <consortium name="Ensembl"/>
        </authorList>
    </citation>
    <scope>IDENTIFICATION</scope>
</reference>
<dbReference type="PANTHER" id="PTHR19444">
    <property type="entry name" value="UNC-93 RELATED"/>
    <property type="match status" value="1"/>
</dbReference>
<dbReference type="InterPro" id="IPR036259">
    <property type="entry name" value="MFS_trans_sf"/>
</dbReference>
<keyword evidence="3 8" id="KW-0812">Transmembrane</keyword>
<dbReference type="Pfam" id="PF05978">
    <property type="entry name" value="UNC-93"/>
    <property type="match status" value="1"/>
</dbReference>
<evidence type="ECO:0000256" key="6">
    <source>
        <dbReference type="ARBA" id="ARBA00023180"/>
    </source>
</evidence>
<dbReference type="CDD" id="cd17406">
    <property type="entry name" value="MFS_unc93A_like"/>
    <property type="match status" value="1"/>
</dbReference>
<dbReference type="InterPro" id="IPR051951">
    <property type="entry name" value="UNC-93_regulatory"/>
</dbReference>
<reference evidence="9 10" key="1">
    <citation type="journal article" date="2007" name="Nature">
        <title>Genome of the marsupial Monodelphis domestica reveals innovation in non-coding sequences.</title>
        <authorList>
            <person name="Mikkelsen T.S."/>
            <person name="Wakefield M.J."/>
            <person name="Aken B."/>
            <person name="Amemiya C.T."/>
            <person name="Chang J.L."/>
            <person name="Duke S."/>
            <person name="Garber M."/>
            <person name="Gentles A.J."/>
            <person name="Goodstadt L."/>
            <person name="Heger A."/>
            <person name="Jurka J."/>
            <person name="Kamal M."/>
            <person name="Mauceli E."/>
            <person name="Searle S.M."/>
            <person name="Sharpe T."/>
            <person name="Baker M.L."/>
            <person name="Batzer M.A."/>
            <person name="Benos P.V."/>
            <person name="Belov K."/>
            <person name="Clamp M."/>
            <person name="Cook A."/>
            <person name="Cuff J."/>
            <person name="Das R."/>
            <person name="Davidow L."/>
            <person name="Deakin J.E."/>
            <person name="Fazzari M.J."/>
            <person name="Glass J.L."/>
            <person name="Grabherr M."/>
            <person name="Greally J.M."/>
            <person name="Gu W."/>
            <person name="Hore T.A."/>
            <person name="Huttley G.A."/>
            <person name="Kleber M."/>
            <person name="Jirtle R.L."/>
            <person name="Koina E."/>
            <person name="Lee J.T."/>
            <person name="Mahony S."/>
            <person name="Marra M.A."/>
            <person name="Miller R.D."/>
            <person name="Nicholls R.D."/>
            <person name="Oda M."/>
            <person name="Papenfuss A.T."/>
            <person name="Parra Z.E."/>
            <person name="Pollock D.D."/>
            <person name="Ray D.A."/>
            <person name="Schein J.E."/>
            <person name="Speed T.P."/>
            <person name="Thompson K."/>
            <person name="VandeBerg J.L."/>
            <person name="Wade C.M."/>
            <person name="Walker J.A."/>
            <person name="Waters P.D."/>
            <person name="Webber C."/>
            <person name="Weidman J.R."/>
            <person name="Xie X."/>
            <person name="Zody M.C."/>
            <person name="Baldwin J."/>
            <person name="Abdouelleil A."/>
            <person name="Abdulkadir J."/>
            <person name="Abebe A."/>
            <person name="Abera B."/>
            <person name="Abreu J."/>
            <person name="Acer S.C."/>
            <person name="Aftuck L."/>
            <person name="Alexander A."/>
            <person name="An P."/>
            <person name="Anderson E."/>
            <person name="Anderson S."/>
            <person name="Arachi H."/>
            <person name="Azer M."/>
            <person name="Bachantsang P."/>
            <person name="Barry A."/>
            <person name="Bayul T."/>
            <person name="Berlin A."/>
            <person name="Bessette D."/>
            <person name="Bloom T."/>
            <person name="Bloom T."/>
            <person name="Boguslavskiy L."/>
            <person name="Bonnet C."/>
            <person name="Boukhgalter B."/>
            <person name="Bourzgui I."/>
            <person name="Brown A."/>
            <person name="Cahill P."/>
            <person name="Channer S."/>
            <person name="Cheshatsang Y."/>
            <person name="Chuda L."/>
            <person name="Citroen M."/>
            <person name="Collymore A."/>
            <person name="Cooke P."/>
            <person name="Costello M."/>
            <person name="D'Aco K."/>
            <person name="Daza R."/>
            <person name="De Haan G."/>
            <person name="DeGray S."/>
            <person name="DeMaso C."/>
            <person name="Dhargay N."/>
            <person name="Dooley K."/>
            <person name="Dooley E."/>
            <person name="Doricent M."/>
            <person name="Dorje P."/>
            <person name="Dorjee K."/>
            <person name="Dupes A."/>
            <person name="Elong R."/>
            <person name="Falk J."/>
            <person name="Farina A."/>
            <person name="Faro S."/>
            <person name="Ferguson D."/>
            <person name="Fisher S."/>
            <person name="Foley C.D."/>
            <person name="Franke A."/>
            <person name="Friedrich D."/>
            <person name="Gadbois L."/>
            <person name="Gearin G."/>
            <person name="Gearin C.R."/>
            <person name="Giannoukos G."/>
            <person name="Goode T."/>
            <person name="Graham J."/>
            <person name="Grandbois E."/>
            <person name="Grewal S."/>
            <person name="Gyaltsen K."/>
            <person name="Hafez N."/>
            <person name="Hagos B."/>
            <person name="Hall J."/>
            <person name="Henson C."/>
            <person name="Hollinger A."/>
            <person name="Honan T."/>
            <person name="Huard M.D."/>
            <person name="Hughes L."/>
            <person name="Hurhula B."/>
            <person name="Husby M.E."/>
            <person name="Kamat A."/>
            <person name="Kanga B."/>
            <person name="Kashin S."/>
            <person name="Khazanovich D."/>
            <person name="Kisner P."/>
            <person name="Lance K."/>
            <person name="Lara M."/>
            <person name="Lee W."/>
            <person name="Lennon N."/>
            <person name="Letendre F."/>
            <person name="LeVine R."/>
            <person name="Lipovsky A."/>
            <person name="Liu X."/>
            <person name="Liu J."/>
            <person name="Liu S."/>
            <person name="Lokyitsang T."/>
            <person name="Lokyitsang Y."/>
            <person name="Lubonja R."/>
            <person name="Lui A."/>
            <person name="MacDonald P."/>
            <person name="Magnisalis V."/>
            <person name="Maru K."/>
            <person name="Matthews C."/>
            <person name="McCusker W."/>
            <person name="McDonough S."/>
            <person name="Mehta T."/>
            <person name="Meldrim J."/>
            <person name="Meneus L."/>
            <person name="Mihai O."/>
            <person name="Mihalev A."/>
            <person name="Mihova T."/>
            <person name="Mittelman R."/>
            <person name="Mlenga V."/>
            <person name="Montmayeur A."/>
            <person name="Mulrain L."/>
            <person name="Navidi A."/>
            <person name="Naylor J."/>
            <person name="Negash T."/>
            <person name="Nguyen T."/>
            <person name="Nguyen N."/>
            <person name="Nicol R."/>
            <person name="Norbu C."/>
            <person name="Norbu N."/>
            <person name="Novod N."/>
            <person name="O'Neill B."/>
            <person name="Osman S."/>
            <person name="Markiewicz E."/>
            <person name="Oyono O.L."/>
            <person name="Patti C."/>
            <person name="Phunkhang P."/>
            <person name="Pierre F."/>
            <person name="Priest M."/>
            <person name="Raghuraman S."/>
            <person name="Rege F."/>
            <person name="Reyes R."/>
            <person name="Rise C."/>
            <person name="Rogov P."/>
            <person name="Ross K."/>
            <person name="Ryan E."/>
            <person name="Settipalli S."/>
            <person name="Shea T."/>
            <person name="Sherpa N."/>
            <person name="Shi L."/>
            <person name="Shih D."/>
            <person name="Sparrow T."/>
            <person name="Spaulding J."/>
            <person name="Stalker J."/>
            <person name="Stange-Thomann N."/>
            <person name="Stavropoulos S."/>
            <person name="Stone C."/>
            <person name="Strader C."/>
            <person name="Tesfaye S."/>
            <person name="Thomson T."/>
            <person name="Thoulutsang Y."/>
            <person name="Thoulutsang D."/>
            <person name="Topham K."/>
            <person name="Topping I."/>
            <person name="Tsamla T."/>
            <person name="Vassiliev H."/>
            <person name="Vo A."/>
            <person name="Wangchuk T."/>
            <person name="Wangdi T."/>
            <person name="Weiand M."/>
            <person name="Wilkinson J."/>
            <person name="Wilson A."/>
            <person name="Yadav S."/>
            <person name="Young G."/>
            <person name="Yu Q."/>
            <person name="Zembek L."/>
            <person name="Zhong D."/>
            <person name="Zimmer A."/>
            <person name="Zwirko Z."/>
            <person name="Jaffe D.B."/>
            <person name="Alvarez P."/>
            <person name="Brockman W."/>
            <person name="Butler J."/>
            <person name="Chin C."/>
            <person name="Gnerre S."/>
            <person name="MacCallum I."/>
            <person name="Graves J.A."/>
            <person name="Ponting C.P."/>
            <person name="Breen M."/>
            <person name="Samollow P.B."/>
            <person name="Lander E.S."/>
            <person name="Lindblad-Toh K."/>
        </authorList>
    </citation>
    <scope>NUCLEOTIDE SEQUENCE [LARGE SCALE GENOMIC DNA]</scope>
</reference>
<dbReference type="GO" id="GO:0016020">
    <property type="term" value="C:membrane"/>
    <property type="evidence" value="ECO:0007669"/>
    <property type="project" value="UniProtKB-SubCell"/>
</dbReference>
<dbReference type="InterPro" id="IPR010291">
    <property type="entry name" value="Ion_channel_UNC-93"/>
</dbReference>
<dbReference type="eggNOG" id="KOG3097">
    <property type="taxonomic scope" value="Eukaryota"/>
</dbReference>
<evidence type="ECO:0000313" key="10">
    <source>
        <dbReference type="Proteomes" id="UP000002280"/>
    </source>
</evidence>
<dbReference type="Ensembl" id="ENSMODT00000040121.3">
    <property type="protein sequence ID" value="ENSMODP00000038521.2"/>
    <property type="gene ID" value="ENSMODG00000025690.3"/>
</dbReference>
<evidence type="ECO:0000256" key="1">
    <source>
        <dbReference type="ARBA" id="ARBA00004141"/>
    </source>
</evidence>
<reference evidence="9" key="3">
    <citation type="submission" date="2025-09" db="UniProtKB">
        <authorList>
            <consortium name="Ensembl"/>
        </authorList>
    </citation>
    <scope>IDENTIFICATION</scope>
</reference>
<feature type="transmembrane region" description="Helical" evidence="8">
    <location>
        <begin position="346"/>
        <end position="364"/>
    </location>
</feature>
<dbReference type="ExpressionAtlas" id="F6TJP1">
    <property type="expression patterns" value="baseline"/>
</dbReference>
<feature type="transmembrane region" description="Helical" evidence="8">
    <location>
        <begin position="137"/>
        <end position="160"/>
    </location>
</feature>
<comment type="similarity">
    <text evidence="2">Belongs to the unc-93 family.</text>
</comment>
<comment type="subcellular location">
    <subcellularLocation>
        <location evidence="1">Membrane</location>
        <topology evidence="1">Multi-pass membrane protein</topology>
    </subcellularLocation>
</comment>
<feature type="transmembrane region" description="Helical" evidence="8">
    <location>
        <begin position="39"/>
        <end position="57"/>
    </location>
</feature>
<feature type="transmembrane region" description="Helical" evidence="8">
    <location>
        <begin position="199"/>
        <end position="222"/>
    </location>
</feature>
<evidence type="ECO:0000256" key="5">
    <source>
        <dbReference type="ARBA" id="ARBA00023136"/>
    </source>
</evidence>
<feature type="transmembrane region" description="Helical" evidence="8">
    <location>
        <begin position="291"/>
        <end position="310"/>
    </location>
</feature>